<reference evidence="1" key="1">
    <citation type="journal article" date="2021" name="New Phytol.">
        <title>Evolutionary innovations through gain and loss of genes in the ectomycorrhizal Boletales.</title>
        <authorList>
            <person name="Wu G."/>
            <person name="Miyauchi S."/>
            <person name="Morin E."/>
            <person name="Kuo A."/>
            <person name="Drula E."/>
            <person name="Varga T."/>
            <person name="Kohler A."/>
            <person name="Feng B."/>
            <person name="Cao Y."/>
            <person name="Lipzen A."/>
            <person name="Daum C."/>
            <person name="Hundley H."/>
            <person name="Pangilinan J."/>
            <person name="Johnson J."/>
            <person name="Barry K."/>
            <person name="LaButti K."/>
            <person name="Ng V."/>
            <person name="Ahrendt S."/>
            <person name="Min B."/>
            <person name="Choi I.G."/>
            <person name="Park H."/>
            <person name="Plett J.M."/>
            <person name="Magnuson J."/>
            <person name="Spatafora J.W."/>
            <person name="Nagy L.G."/>
            <person name="Henrissat B."/>
            <person name="Grigoriev I.V."/>
            <person name="Yang Z.L."/>
            <person name="Xu J."/>
            <person name="Martin F.M."/>
        </authorList>
    </citation>
    <scope>NUCLEOTIDE SEQUENCE</scope>
    <source>
        <strain evidence="1">KUC20120723A-06</strain>
    </source>
</reference>
<proteinExistence type="predicted"/>
<evidence type="ECO:0000313" key="1">
    <source>
        <dbReference type="EMBL" id="KAH7917497.1"/>
    </source>
</evidence>
<evidence type="ECO:0000313" key="2">
    <source>
        <dbReference type="Proteomes" id="UP000790709"/>
    </source>
</evidence>
<dbReference type="EMBL" id="MU267040">
    <property type="protein sequence ID" value="KAH7917497.1"/>
    <property type="molecule type" value="Genomic_DNA"/>
</dbReference>
<accession>A0ACB8AVV6</accession>
<organism evidence="1 2">
    <name type="scientific">Leucogyrophana mollusca</name>
    <dbReference type="NCBI Taxonomy" id="85980"/>
    <lineage>
        <taxon>Eukaryota</taxon>
        <taxon>Fungi</taxon>
        <taxon>Dikarya</taxon>
        <taxon>Basidiomycota</taxon>
        <taxon>Agaricomycotina</taxon>
        <taxon>Agaricomycetes</taxon>
        <taxon>Agaricomycetidae</taxon>
        <taxon>Boletales</taxon>
        <taxon>Boletales incertae sedis</taxon>
        <taxon>Leucogyrophana</taxon>
    </lineage>
</organism>
<name>A0ACB8AVV6_9AGAM</name>
<sequence length="236" mass="26049">MEERPKGTYLVFNPPGGQPLEVLVVPDNQHPDAPDSYLSTLMITDQDHDNEDATAANAPDLSRTPSPDTSLDTLSAAALIDRFTAQLEAIDANAPPPSTALQHIRHEERSTVISLLQSMIYRQRNNQMILDSGCVLRGPTRVNRGIRYEEFYLFQASYLHCIESPSTSLTRTTHGLSTAYIRFFHQADPDSPHNSPGPSRNPDANHESVASATNSHDQTPASPHTNGYHSFFGFPQ</sequence>
<protein>
    <submittedName>
        <fullName evidence="1">Uncharacterized protein</fullName>
    </submittedName>
</protein>
<dbReference type="Proteomes" id="UP000790709">
    <property type="component" value="Unassembled WGS sequence"/>
</dbReference>
<comment type="caution">
    <text evidence="1">The sequence shown here is derived from an EMBL/GenBank/DDBJ whole genome shotgun (WGS) entry which is preliminary data.</text>
</comment>
<gene>
    <name evidence="1" type="ORF">BV22DRAFT_1135360</name>
</gene>
<keyword evidence="2" id="KW-1185">Reference proteome</keyword>